<dbReference type="PANTHER" id="PTHR21680">
    <property type="entry name" value="COILED-COIL DOMAIN-CONTAINING PROTEIN 124"/>
    <property type="match status" value="1"/>
</dbReference>
<dbReference type="GO" id="GO:0005634">
    <property type="term" value="C:nucleus"/>
    <property type="evidence" value="ECO:0007669"/>
    <property type="project" value="TreeGrafter"/>
</dbReference>
<dbReference type="PANTHER" id="PTHR21680:SF0">
    <property type="entry name" value="COILED-COIL DOMAIN-CONTAINING PROTEIN 124"/>
    <property type="match status" value="1"/>
</dbReference>
<dbReference type="GeneID" id="43585187"/>
<dbReference type="InterPro" id="IPR054414">
    <property type="entry name" value="Ccdc124/Oxs1_C"/>
</dbReference>
<evidence type="ECO:0000313" key="7">
    <source>
        <dbReference type="Proteomes" id="UP000398389"/>
    </source>
</evidence>
<dbReference type="InterPro" id="IPR010422">
    <property type="entry name" value="Ccdc124/Oxs1"/>
</dbReference>
<gene>
    <name evidence="6" type="ORF">SAPINGB_P006376</name>
</gene>
<reference evidence="6 7" key="1">
    <citation type="submission" date="2019-09" db="EMBL/GenBank/DDBJ databases">
        <authorList>
            <person name="Brejova B."/>
        </authorList>
    </citation>
    <scope>NUCLEOTIDE SEQUENCE [LARGE SCALE GENOMIC DNA]</scope>
</reference>
<evidence type="ECO:0000259" key="4">
    <source>
        <dbReference type="Pfam" id="PF06244"/>
    </source>
</evidence>
<dbReference type="Pfam" id="PF06244">
    <property type="entry name" value="Ccdc124"/>
    <property type="match status" value="1"/>
</dbReference>
<dbReference type="OrthoDB" id="76412at2759"/>
<dbReference type="EMBL" id="CABVLU010000005">
    <property type="protein sequence ID" value="VVT58772.1"/>
    <property type="molecule type" value="Genomic_DNA"/>
</dbReference>
<evidence type="ECO:0008006" key="8">
    <source>
        <dbReference type="Google" id="ProtNLM"/>
    </source>
</evidence>
<dbReference type="Proteomes" id="UP000398389">
    <property type="component" value="Unassembled WGS sequence"/>
</dbReference>
<dbReference type="GO" id="GO:0003713">
    <property type="term" value="F:transcription coactivator activity"/>
    <property type="evidence" value="ECO:0007669"/>
    <property type="project" value="TreeGrafter"/>
</dbReference>
<evidence type="ECO:0000313" key="6">
    <source>
        <dbReference type="EMBL" id="VVT58772.1"/>
    </source>
</evidence>
<evidence type="ECO:0000259" key="5">
    <source>
        <dbReference type="Pfam" id="PF22048"/>
    </source>
</evidence>
<name>A0A5E8C5U2_9ASCO</name>
<evidence type="ECO:0000256" key="3">
    <source>
        <dbReference type="SAM" id="MobiDB-lite"/>
    </source>
</evidence>
<sequence>MGKSRGASENSKKAQGNARKAAAADKKRQDEADREEASEAADWDRGSKKGNAKKEAETEKKAEAARKKAERDAALAAEEAALPSKPTNRAKRGAEKIAERRTRGLDSFLAAEDAKESTLHASGIDDALAALELTGSKASGNKADVERHPERRYKAAHAAYEEQRLPELKLEHPGLRMQQYKELIHKEFEKSPENPFNQVSVSYNASRSDVHAKQTQVRAAAERRLAER</sequence>
<evidence type="ECO:0000256" key="1">
    <source>
        <dbReference type="ARBA" id="ARBA00008296"/>
    </source>
</evidence>
<keyword evidence="2" id="KW-0175">Coiled coil</keyword>
<proteinExistence type="inferred from homology"/>
<keyword evidence="7" id="KW-1185">Reference proteome</keyword>
<organism evidence="6 7">
    <name type="scientific">Magnusiomyces paraingens</name>
    <dbReference type="NCBI Taxonomy" id="2606893"/>
    <lineage>
        <taxon>Eukaryota</taxon>
        <taxon>Fungi</taxon>
        <taxon>Dikarya</taxon>
        <taxon>Ascomycota</taxon>
        <taxon>Saccharomycotina</taxon>
        <taxon>Dipodascomycetes</taxon>
        <taxon>Dipodascales</taxon>
        <taxon>Dipodascaceae</taxon>
        <taxon>Magnusiomyces</taxon>
    </lineage>
</organism>
<feature type="region of interest" description="Disordered" evidence="3">
    <location>
        <begin position="1"/>
        <end position="104"/>
    </location>
</feature>
<accession>A0A5E8C5U2</accession>
<feature type="domain" description="LSO1/LSO2" evidence="5">
    <location>
        <begin position="11"/>
        <end position="79"/>
    </location>
</feature>
<feature type="compositionally biased region" description="Polar residues" evidence="3">
    <location>
        <begin position="194"/>
        <end position="217"/>
    </location>
</feature>
<evidence type="ECO:0000256" key="2">
    <source>
        <dbReference type="ARBA" id="ARBA00023054"/>
    </source>
</evidence>
<dbReference type="Pfam" id="PF22048">
    <property type="entry name" value="LSO1_2-like"/>
    <property type="match status" value="1"/>
</dbReference>
<dbReference type="GO" id="GO:0006366">
    <property type="term" value="P:transcription by RNA polymerase II"/>
    <property type="evidence" value="ECO:0007669"/>
    <property type="project" value="TreeGrafter"/>
</dbReference>
<feature type="compositionally biased region" description="Basic and acidic residues" evidence="3">
    <location>
        <begin position="22"/>
        <end position="73"/>
    </location>
</feature>
<dbReference type="InterPro" id="IPR054413">
    <property type="entry name" value="LSO1/2"/>
</dbReference>
<feature type="domain" description="Coiled-coil" evidence="4">
    <location>
        <begin position="115"/>
        <end position="198"/>
    </location>
</feature>
<dbReference type="AlphaFoldDB" id="A0A5E8C5U2"/>
<feature type="compositionally biased region" description="Basic and acidic residues" evidence="3">
    <location>
        <begin position="92"/>
        <end position="104"/>
    </location>
</feature>
<dbReference type="RefSeq" id="XP_031856978.1">
    <property type="nucleotide sequence ID" value="XM_032001087.1"/>
</dbReference>
<comment type="similarity">
    <text evidence="1">Belongs to the CCDC124 family.</text>
</comment>
<protein>
    <recommendedName>
        <fullName evidence="8">DUF1014-domain-containing protein</fullName>
    </recommendedName>
</protein>
<feature type="region of interest" description="Disordered" evidence="3">
    <location>
        <begin position="188"/>
        <end position="228"/>
    </location>
</feature>